<dbReference type="STRING" id="35760.BCHO_0919"/>
<evidence type="ECO:0000256" key="6">
    <source>
        <dbReference type="ARBA" id="ARBA00023136"/>
    </source>
</evidence>
<evidence type="ECO:0000256" key="7">
    <source>
        <dbReference type="SAM" id="Phobius"/>
    </source>
</evidence>
<dbReference type="OrthoDB" id="5405318at2"/>
<feature type="transmembrane region" description="Helical" evidence="7">
    <location>
        <begin position="261"/>
        <end position="282"/>
    </location>
</feature>
<feature type="transmembrane region" description="Helical" evidence="7">
    <location>
        <begin position="294"/>
        <end position="313"/>
    </location>
</feature>
<evidence type="ECO:0000256" key="4">
    <source>
        <dbReference type="ARBA" id="ARBA00022692"/>
    </source>
</evidence>
<evidence type="ECO:0000313" key="9">
    <source>
        <dbReference type="Proteomes" id="UP000028995"/>
    </source>
</evidence>
<dbReference type="PANTHER" id="PTHR36838:SF3">
    <property type="entry name" value="TRANSPORTER AUXIN EFFLUX CARRIER EC FAMILY"/>
    <property type="match status" value="1"/>
</dbReference>
<dbReference type="RefSeq" id="WP_024541060.1">
    <property type="nucleotide sequence ID" value="NZ_JBQKLO010000001.1"/>
</dbReference>
<organism evidence="8 9">
    <name type="scientific">Bifidobacterium choerinum</name>
    <dbReference type="NCBI Taxonomy" id="35760"/>
    <lineage>
        <taxon>Bacteria</taxon>
        <taxon>Bacillati</taxon>
        <taxon>Actinomycetota</taxon>
        <taxon>Actinomycetes</taxon>
        <taxon>Bifidobacteriales</taxon>
        <taxon>Bifidobacteriaceae</taxon>
        <taxon>Bifidobacterium</taxon>
    </lineage>
</organism>
<keyword evidence="2" id="KW-0813">Transport</keyword>
<dbReference type="InterPro" id="IPR004776">
    <property type="entry name" value="Mem_transp_PIN-like"/>
</dbReference>
<evidence type="ECO:0000256" key="1">
    <source>
        <dbReference type="ARBA" id="ARBA00004141"/>
    </source>
</evidence>
<proteinExistence type="predicted"/>
<dbReference type="EMBL" id="JGYU01000003">
    <property type="protein sequence ID" value="KFI57760.1"/>
    <property type="molecule type" value="Genomic_DNA"/>
</dbReference>
<feature type="transmembrane region" description="Helical" evidence="7">
    <location>
        <begin position="37"/>
        <end position="56"/>
    </location>
</feature>
<dbReference type="GO" id="GO:0055085">
    <property type="term" value="P:transmembrane transport"/>
    <property type="evidence" value="ECO:0007669"/>
    <property type="project" value="InterPro"/>
</dbReference>
<feature type="transmembrane region" description="Helical" evidence="7">
    <location>
        <begin position="167"/>
        <end position="191"/>
    </location>
</feature>
<feature type="transmembrane region" description="Helical" evidence="7">
    <location>
        <begin position="126"/>
        <end position="146"/>
    </location>
</feature>
<reference evidence="8 9" key="1">
    <citation type="submission" date="2014-03" db="EMBL/GenBank/DDBJ databases">
        <title>Genomics of Bifidobacteria.</title>
        <authorList>
            <person name="Ventura M."/>
            <person name="Milani C."/>
            <person name="Lugli G.A."/>
        </authorList>
    </citation>
    <scope>NUCLEOTIDE SEQUENCE [LARGE SCALE GENOMIC DNA]</scope>
    <source>
        <strain evidence="8 9">LMG 10510</strain>
    </source>
</reference>
<keyword evidence="6 7" id="KW-0472">Membrane</keyword>
<name>A0A087AG60_9BIFI</name>
<dbReference type="Pfam" id="PF03547">
    <property type="entry name" value="Mem_trans"/>
    <property type="match status" value="1"/>
</dbReference>
<feature type="transmembrane region" description="Helical" evidence="7">
    <location>
        <begin position="6"/>
        <end position="25"/>
    </location>
</feature>
<evidence type="ECO:0000256" key="3">
    <source>
        <dbReference type="ARBA" id="ARBA00022475"/>
    </source>
</evidence>
<dbReference type="AlphaFoldDB" id="A0A087AG60"/>
<dbReference type="Proteomes" id="UP000028995">
    <property type="component" value="Unassembled WGS sequence"/>
</dbReference>
<accession>A0A087AG60</accession>
<comment type="caution">
    <text evidence="8">The sequence shown here is derived from an EMBL/GenBank/DDBJ whole genome shotgun (WGS) entry which is preliminary data.</text>
</comment>
<keyword evidence="4 7" id="KW-0812">Transmembrane</keyword>
<keyword evidence="3" id="KW-1003">Cell membrane</keyword>
<feature type="transmembrane region" description="Helical" evidence="7">
    <location>
        <begin position="101"/>
        <end position="120"/>
    </location>
</feature>
<feature type="transmembrane region" description="Helical" evidence="7">
    <location>
        <begin position="231"/>
        <end position="255"/>
    </location>
</feature>
<feature type="transmembrane region" description="Helical" evidence="7">
    <location>
        <begin position="68"/>
        <end position="89"/>
    </location>
</feature>
<dbReference type="PANTHER" id="PTHR36838">
    <property type="entry name" value="AUXIN EFFLUX CARRIER FAMILY PROTEIN"/>
    <property type="match status" value="1"/>
</dbReference>
<sequence length="314" mass="33409">MAGLISAMEGFCVIGIVIAVGYVAARMQIGGPQAQYVLNRLSFFVASPCLMFDILADEKLGEIFHPSIFVAFFSALAVGVIFLILNACFFHLKAPDATIGVLNSLYLNSNNIGLPIATYILGNPALVAPILVMQQAVFTPIGLTVLDATTKGKVSAKTILKQPLHQPLLIGTMLGILVSLLNAKFGFAIVPDYIRNPISMIGASAVPMILMAFGMSLHGTKPMQNKSNRPAIVTVAVLKNVVMPIIAFLLAYFVMGFRGPVLYACVVLAALPTGQNVYNYAARYNVGLTFARDGILVSTVTSPIFIAIIAAILS</sequence>
<evidence type="ECO:0000256" key="5">
    <source>
        <dbReference type="ARBA" id="ARBA00022989"/>
    </source>
</evidence>
<dbReference type="GO" id="GO:0016020">
    <property type="term" value="C:membrane"/>
    <property type="evidence" value="ECO:0007669"/>
    <property type="project" value="UniProtKB-SubCell"/>
</dbReference>
<protein>
    <submittedName>
        <fullName evidence="8">Membrane protein</fullName>
    </submittedName>
</protein>
<gene>
    <name evidence="8" type="ORF">BCHO_0919</name>
</gene>
<keyword evidence="9" id="KW-1185">Reference proteome</keyword>
<dbReference type="eggNOG" id="COG0679">
    <property type="taxonomic scope" value="Bacteria"/>
</dbReference>
<comment type="subcellular location">
    <subcellularLocation>
        <location evidence="1">Membrane</location>
        <topology evidence="1">Multi-pass membrane protein</topology>
    </subcellularLocation>
</comment>
<evidence type="ECO:0000313" key="8">
    <source>
        <dbReference type="EMBL" id="KFI57760.1"/>
    </source>
</evidence>
<keyword evidence="5 7" id="KW-1133">Transmembrane helix</keyword>
<feature type="transmembrane region" description="Helical" evidence="7">
    <location>
        <begin position="197"/>
        <end position="219"/>
    </location>
</feature>
<evidence type="ECO:0000256" key="2">
    <source>
        <dbReference type="ARBA" id="ARBA00022448"/>
    </source>
</evidence>